<gene>
    <name evidence="4 5" type="primary">hflD</name>
    <name evidence="5" type="ORF">ERCIPSTX3056_624</name>
</gene>
<dbReference type="NCBIfam" id="NF001246">
    <property type="entry name" value="PRK00218.1-2"/>
    <property type="match status" value="1"/>
</dbReference>
<comment type="similarity">
    <text evidence="4">Belongs to the HflD family.</text>
</comment>
<keyword evidence="2 4" id="KW-0963">Cytoplasm</keyword>
<dbReference type="PANTHER" id="PTHR38100">
    <property type="entry name" value="HIGH FREQUENCY LYSOGENIZATION PROTEIN HFLD"/>
    <property type="match status" value="1"/>
</dbReference>
<dbReference type="SUPFAM" id="SSF101322">
    <property type="entry name" value="YcfC-like"/>
    <property type="match status" value="1"/>
</dbReference>
<dbReference type="Gene3D" id="1.10.3890.10">
    <property type="entry name" value="HflD-like"/>
    <property type="match status" value="1"/>
</dbReference>
<evidence type="ECO:0000256" key="4">
    <source>
        <dbReference type="HAMAP-Rule" id="MF_00695"/>
    </source>
</evidence>
<evidence type="ECO:0000313" key="5">
    <source>
        <dbReference type="EMBL" id="VFP87669.1"/>
    </source>
</evidence>
<protein>
    <recommendedName>
        <fullName evidence="4">High frequency lysogenization protein HflD homolog</fullName>
    </recommendedName>
</protein>
<dbReference type="Pfam" id="PF04356">
    <property type="entry name" value="DUF489"/>
    <property type="match status" value="1"/>
</dbReference>
<reference evidence="5 6" key="1">
    <citation type="submission" date="2019-02" db="EMBL/GenBank/DDBJ databases">
        <authorList>
            <person name="Manzano-Marin A."/>
            <person name="Manzano-Marin A."/>
        </authorList>
    </citation>
    <scope>NUCLEOTIDE SEQUENCE [LARGE SCALE GENOMIC DNA]</scope>
    <source>
        <strain evidence="5 6">ErCipseudotaxifoliae</strain>
    </source>
</reference>
<dbReference type="KEGG" id="ehd:ERCIPSTX3056_624"/>
<keyword evidence="1 4" id="KW-1003">Cell membrane</keyword>
<organism evidence="5 6">
    <name type="scientific">Candidatus Erwinia haradaeae</name>
    <dbReference type="NCBI Taxonomy" id="1922217"/>
    <lineage>
        <taxon>Bacteria</taxon>
        <taxon>Pseudomonadati</taxon>
        <taxon>Pseudomonadota</taxon>
        <taxon>Gammaproteobacteria</taxon>
        <taxon>Enterobacterales</taxon>
        <taxon>Erwiniaceae</taxon>
        <taxon>Erwinia</taxon>
    </lineage>
</organism>
<dbReference type="EMBL" id="LR217725">
    <property type="protein sequence ID" value="VFP87669.1"/>
    <property type="molecule type" value="Genomic_DNA"/>
</dbReference>
<dbReference type="RefSeq" id="WP_072666469.1">
    <property type="nucleotide sequence ID" value="NZ_LR217725.1"/>
</dbReference>
<evidence type="ECO:0000256" key="2">
    <source>
        <dbReference type="ARBA" id="ARBA00022490"/>
    </source>
</evidence>
<accession>A0A451DLQ9</accession>
<sequence length="214" mass="23595">MTKNYHDIILALAGICQSAYLVQQLSHYGQCPVDAFKTSLSSLLNLKPPSILAVFGNQKSNIKCGLETLLGILNSSSSQGLAIEVTHYTMSLIGLERKLHKNPLALGDLANRIGGLNRQIEYYSLESDKFLSLIAEIYVDIISPLGSRIQVSGSAEILKNINTQNKVRAILLAGIRSAVLWKQVGGHRWQLMFFRNRLMNEAQLILKSLANSSV</sequence>
<dbReference type="PANTHER" id="PTHR38100:SF1">
    <property type="entry name" value="HIGH FREQUENCY LYSOGENIZATION PROTEIN HFLD"/>
    <property type="match status" value="1"/>
</dbReference>
<dbReference type="Proteomes" id="UP000294462">
    <property type="component" value="Chromosome"/>
</dbReference>
<dbReference type="GO" id="GO:0005886">
    <property type="term" value="C:plasma membrane"/>
    <property type="evidence" value="ECO:0007669"/>
    <property type="project" value="UniProtKB-SubCell"/>
</dbReference>
<name>A0A451DLQ9_9GAMM</name>
<dbReference type="NCBIfam" id="NF001248">
    <property type="entry name" value="PRK00218.1-4"/>
    <property type="match status" value="1"/>
</dbReference>
<keyword evidence="3 4" id="KW-0472">Membrane</keyword>
<dbReference type="GO" id="GO:0005737">
    <property type="term" value="C:cytoplasm"/>
    <property type="evidence" value="ECO:0007669"/>
    <property type="project" value="UniProtKB-SubCell"/>
</dbReference>
<comment type="subcellular location">
    <subcellularLocation>
        <location evidence="4">Cytoplasm</location>
    </subcellularLocation>
    <subcellularLocation>
        <location evidence="4">Cell membrane</location>
        <topology evidence="4">Peripheral membrane protein</topology>
        <orientation evidence="4">Cytoplasmic side</orientation>
    </subcellularLocation>
</comment>
<dbReference type="InterPro" id="IPR007451">
    <property type="entry name" value="HflD"/>
</dbReference>
<proteinExistence type="inferred from homology"/>
<keyword evidence="6" id="KW-1185">Reference proteome</keyword>
<evidence type="ECO:0000313" key="6">
    <source>
        <dbReference type="Proteomes" id="UP000294462"/>
    </source>
</evidence>
<dbReference type="OrthoDB" id="9788031at2"/>
<dbReference type="AlphaFoldDB" id="A0A451DLQ9"/>
<dbReference type="HAMAP" id="MF_00695">
    <property type="entry name" value="HflD_protein"/>
    <property type="match status" value="1"/>
</dbReference>
<evidence type="ECO:0000256" key="1">
    <source>
        <dbReference type="ARBA" id="ARBA00022475"/>
    </source>
</evidence>
<evidence type="ECO:0000256" key="3">
    <source>
        <dbReference type="ARBA" id="ARBA00023136"/>
    </source>
</evidence>
<dbReference type="InterPro" id="IPR035932">
    <property type="entry name" value="HflD-like_sf"/>
</dbReference>